<keyword evidence="1" id="KW-1133">Transmembrane helix</keyword>
<keyword evidence="4" id="KW-1185">Reference proteome</keyword>
<reference evidence="3 4" key="1">
    <citation type="submission" date="2018-11" db="EMBL/GenBank/DDBJ databases">
        <title>Sequencing the genomes of 1000 actinobacteria strains.</title>
        <authorList>
            <person name="Klenk H.-P."/>
        </authorList>
    </citation>
    <scope>NUCLEOTIDE SEQUENCE [LARGE SCALE GENOMIC DNA]</scope>
    <source>
        <strain evidence="3 4">DSM 44254</strain>
    </source>
</reference>
<organism evidence="3 4">
    <name type="scientific">Actinocorallia herbida</name>
    <dbReference type="NCBI Taxonomy" id="58109"/>
    <lineage>
        <taxon>Bacteria</taxon>
        <taxon>Bacillati</taxon>
        <taxon>Actinomycetota</taxon>
        <taxon>Actinomycetes</taxon>
        <taxon>Streptosporangiales</taxon>
        <taxon>Thermomonosporaceae</taxon>
        <taxon>Actinocorallia</taxon>
    </lineage>
</organism>
<protein>
    <recommendedName>
        <fullName evidence="5">MYXO-CTERM domain-containing protein</fullName>
    </recommendedName>
</protein>
<comment type="caution">
    <text evidence="3">The sequence shown here is derived from an EMBL/GenBank/DDBJ whole genome shotgun (WGS) entry which is preliminary data.</text>
</comment>
<sequence>MRGAVLGLAVGGFLLLAAPPAWADGGLEVNPSNAKRGQTVGISTADNCRETDGQASVASSAFDTVDTTVAQGEANVAVAISQDASFETHMITLTCAPSQRKIEGAVTVKRAKSSSPDGDRCYQDEWGQWHGKCSQQGPETGFGGSVGSGPTALGVAGIGLVGAAGALYAVQRARRARA</sequence>
<dbReference type="RefSeq" id="WP_148086130.1">
    <property type="nucleotide sequence ID" value="NZ_RJKE01000001.1"/>
</dbReference>
<accession>A0A3N1D425</accession>
<evidence type="ECO:0000256" key="2">
    <source>
        <dbReference type="SAM" id="SignalP"/>
    </source>
</evidence>
<evidence type="ECO:0008006" key="5">
    <source>
        <dbReference type="Google" id="ProtNLM"/>
    </source>
</evidence>
<keyword evidence="2" id="KW-0732">Signal</keyword>
<gene>
    <name evidence="3" type="ORF">EDD29_5913</name>
</gene>
<evidence type="ECO:0000256" key="1">
    <source>
        <dbReference type="SAM" id="Phobius"/>
    </source>
</evidence>
<proteinExistence type="predicted"/>
<feature type="transmembrane region" description="Helical" evidence="1">
    <location>
        <begin position="152"/>
        <end position="170"/>
    </location>
</feature>
<feature type="chain" id="PRO_5018148976" description="MYXO-CTERM domain-containing protein" evidence="2">
    <location>
        <begin position="24"/>
        <end position="178"/>
    </location>
</feature>
<dbReference type="EMBL" id="RJKE01000001">
    <property type="protein sequence ID" value="ROO88250.1"/>
    <property type="molecule type" value="Genomic_DNA"/>
</dbReference>
<evidence type="ECO:0000313" key="4">
    <source>
        <dbReference type="Proteomes" id="UP000272400"/>
    </source>
</evidence>
<feature type="signal peptide" evidence="2">
    <location>
        <begin position="1"/>
        <end position="23"/>
    </location>
</feature>
<dbReference type="AlphaFoldDB" id="A0A3N1D425"/>
<keyword evidence="1" id="KW-0472">Membrane</keyword>
<evidence type="ECO:0000313" key="3">
    <source>
        <dbReference type="EMBL" id="ROO88250.1"/>
    </source>
</evidence>
<keyword evidence="1" id="KW-0812">Transmembrane</keyword>
<name>A0A3N1D425_9ACTN</name>
<dbReference type="Proteomes" id="UP000272400">
    <property type="component" value="Unassembled WGS sequence"/>
</dbReference>